<dbReference type="EMBL" id="LAQT01000004">
    <property type="protein sequence ID" value="KPC53926.1"/>
    <property type="molecule type" value="Genomic_DNA"/>
</dbReference>
<sequence length="440" mass="47222">MESLTVWWLLIGGSLLFMVVIGSSLKRLPISTATLYLILGIVAGPTGFNLIRLHPSHHAHMLQLACEVALILSLFSAGLKLRLPFTDPRWRIALRLALPTLVLSIVLMALVCVFALGMDLASALLLGAMLAPTDPALASEVTVQNPGDKDAVRFSLTGEAGMNDGVAMPFVVLALAFLLPGKNPGLWSWFGMDIVWGMLGGVGVGLVLGTLVGRGIPYLRLRRAAMGLDEFVALGTIFMAYGLAQVCECNGFLAVFAAGVALRRIEHRHSSGRGPEEAVGAVEVGNEEDAASHPEKAPAWLALKVLVFNEQLEHMAEFAMVFLIGCLLSAGFWSWPALLPAFLLFVVVRPLSVWLGLIGTGVNPVQARLIEWFGIRGVSSLFYISYAINAGLPGPLGERMASIILTTVAISIVAHGLSATPLAWLYERYQNRRIAAGRQP</sequence>
<keyword evidence="4" id="KW-1003">Cell membrane</keyword>
<dbReference type="OrthoDB" id="9810860at2"/>
<feature type="transmembrane region" description="Helical" evidence="9">
    <location>
        <begin position="60"/>
        <end position="81"/>
    </location>
</feature>
<dbReference type="InterPro" id="IPR006153">
    <property type="entry name" value="Cation/H_exchanger_TM"/>
</dbReference>
<dbReference type="STRING" id="857265.WG78_07395"/>
<keyword evidence="5 9" id="KW-0812">Transmembrane</keyword>
<feature type="transmembrane region" description="Helical" evidence="9">
    <location>
        <begin position="35"/>
        <end position="54"/>
    </location>
</feature>
<evidence type="ECO:0000256" key="6">
    <source>
        <dbReference type="ARBA" id="ARBA00022989"/>
    </source>
</evidence>
<feature type="transmembrane region" description="Helical" evidence="9">
    <location>
        <begin position="231"/>
        <end position="262"/>
    </location>
</feature>
<feature type="transmembrane region" description="Helical" evidence="9">
    <location>
        <begin position="341"/>
        <end position="362"/>
    </location>
</feature>
<dbReference type="GO" id="GO:1902600">
    <property type="term" value="P:proton transmembrane transport"/>
    <property type="evidence" value="ECO:0007669"/>
    <property type="project" value="InterPro"/>
</dbReference>
<protein>
    <submittedName>
        <fullName evidence="11">K(+)/H(+) antiporter NhaP</fullName>
    </submittedName>
</protein>
<feature type="transmembrane region" description="Helical" evidence="9">
    <location>
        <begin position="93"/>
        <end position="116"/>
    </location>
</feature>
<evidence type="ECO:0000256" key="4">
    <source>
        <dbReference type="ARBA" id="ARBA00022475"/>
    </source>
</evidence>
<dbReference type="Pfam" id="PF00999">
    <property type="entry name" value="Na_H_Exchanger"/>
    <property type="match status" value="1"/>
</dbReference>
<dbReference type="Proteomes" id="UP000037939">
    <property type="component" value="Unassembled WGS sequence"/>
</dbReference>
<evidence type="ECO:0000256" key="3">
    <source>
        <dbReference type="ARBA" id="ARBA00022449"/>
    </source>
</evidence>
<dbReference type="GO" id="GO:0005886">
    <property type="term" value="C:plasma membrane"/>
    <property type="evidence" value="ECO:0007669"/>
    <property type="project" value="UniProtKB-SubCell"/>
</dbReference>
<evidence type="ECO:0000313" key="11">
    <source>
        <dbReference type="EMBL" id="KPC53926.1"/>
    </source>
</evidence>
<evidence type="ECO:0000256" key="9">
    <source>
        <dbReference type="SAM" id="Phobius"/>
    </source>
</evidence>
<feature type="transmembrane region" description="Helical" evidence="9">
    <location>
        <begin position="6"/>
        <end position="23"/>
    </location>
</feature>
<dbReference type="GO" id="GO:0015297">
    <property type="term" value="F:antiporter activity"/>
    <property type="evidence" value="ECO:0007669"/>
    <property type="project" value="UniProtKB-KW"/>
</dbReference>
<name>A0A0N0XJM3_9NEIS</name>
<organism evidence="11 12">
    <name type="scientific">Amantichitinum ursilacus</name>
    <dbReference type="NCBI Taxonomy" id="857265"/>
    <lineage>
        <taxon>Bacteria</taxon>
        <taxon>Pseudomonadati</taxon>
        <taxon>Pseudomonadota</taxon>
        <taxon>Betaproteobacteria</taxon>
        <taxon>Neisseriales</taxon>
        <taxon>Chitinibacteraceae</taxon>
        <taxon>Amantichitinum</taxon>
    </lineage>
</organism>
<evidence type="ECO:0000256" key="1">
    <source>
        <dbReference type="ARBA" id="ARBA00004651"/>
    </source>
</evidence>
<keyword evidence="7" id="KW-0406">Ion transport</keyword>
<keyword evidence="2" id="KW-0813">Transport</keyword>
<dbReference type="PANTHER" id="PTHR32507">
    <property type="entry name" value="NA(+)/H(+) ANTIPORTER 1"/>
    <property type="match status" value="1"/>
</dbReference>
<feature type="transmembrane region" description="Helical" evidence="9">
    <location>
        <begin position="160"/>
        <end position="179"/>
    </location>
</feature>
<feature type="transmembrane region" description="Helical" evidence="9">
    <location>
        <begin position="400"/>
        <end position="426"/>
    </location>
</feature>
<dbReference type="Gene3D" id="1.20.1530.20">
    <property type="match status" value="1"/>
</dbReference>
<reference evidence="11 12" key="1">
    <citation type="submission" date="2015-07" db="EMBL/GenBank/DDBJ databases">
        <title>Draft genome sequence of the Amantichitinum ursilacus IGB-41, a new chitin-degrading bacterium.</title>
        <authorList>
            <person name="Kirstahler P."/>
            <person name="Guenther M."/>
            <person name="Grumaz C."/>
            <person name="Rupp S."/>
            <person name="Zibek S."/>
            <person name="Sohn K."/>
        </authorList>
    </citation>
    <scope>NUCLEOTIDE SEQUENCE [LARGE SCALE GENOMIC DNA]</scope>
    <source>
        <strain evidence="11 12">IGB-41</strain>
    </source>
</reference>
<evidence type="ECO:0000259" key="10">
    <source>
        <dbReference type="Pfam" id="PF00999"/>
    </source>
</evidence>
<dbReference type="AlphaFoldDB" id="A0A0N0XJM3"/>
<keyword evidence="6 9" id="KW-1133">Transmembrane helix</keyword>
<keyword evidence="12" id="KW-1185">Reference proteome</keyword>
<dbReference type="InterPro" id="IPR038770">
    <property type="entry name" value="Na+/solute_symporter_sf"/>
</dbReference>
<feature type="domain" description="Cation/H+ exchanger transmembrane" evidence="10">
    <location>
        <begin position="17"/>
        <end position="269"/>
    </location>
</feature>
<dbReference type="RefSeq" id="WP_083458847.1">
    <property type="nucleotide sequence ID" value="NZ_LAQT01000004.1"/>
</dbReference>
<evidence type="ECO:0000256" key="2">
    <source>
        <dbReference type="ARBA" id="ARBA00022448"/>
    </source>
</evidence>
<feature type="transmembrane region" description="Helical" evidence="9">
    <location>
        <begin position="186"/>
        <end position="211"/>
    </location>
</feature>
<comment type="caution">
    <text evidence="11">The sequence shown here is derived from an EMBL/GenBank/DDBJ whole genome shotgun (WGS) entry which is preliminary data.</text>
</comment>
<evidence type="ECO:0000256" key="5">
    <source>
        <dbReference type="ARBA" id="ARBA00022692"/>
    </source>
</evidence>
<keyword evidence="8 9" id="KW-0472">Membrane</keyword>
<dbReference type="PANTHER" id="PTHR32507:SF8">
    <property type="entry name" value="CNH1P"/>
    <property type="match status" value="1"/>
</dbReference>
<dbReference type="PATRIC" id="fig|857265.3.peg.1516"/>
<evidence type="ECO:0000313" key="12">
    <source>
        <dbReference type="Proteomes" id="UP000037939"/>
    </source>
</evidence>
<feature type="transmembrane region" description="Helical" evidence="9">
    <location>
        <begin position="369"/>
        <end position="388"/>
    </location>
</feature>
<evidence type="ECO:0000256" key="7">
    <source>
        <dbReference type="ARBA" id="ARBA00023065"/>
    </source>
</evidence>
<comment type="subcellular location">
    <subcellularLocation>
        <location evidence="1">Cell membrane</location>
        <topology evidence="1">Multi-pass membrane protein</topology>
    </subcellularLocation>
</comment>
<gene>
    <name evidence="11" type="primary">nhaP</name>
    <name evidence="11" type="ORF">WG78_07395</name>
</gene>
<accession>A0A0N0XJM3</accession>
<keyword evidence="3" id="KW-0050">Antiport</keyword>
<evidence type="ECO:0000256" key="8">
    <source>
        <dbReference type="ARBA" id="ARBA00023136"/>
    </source>
</evidence>
<feature type="transmembrane region" description="Helical" evidence="9">
    <location>
        <begin position="318"/>
        <end position="335"/>
    </location>
</feature>
<proteinExistence type="predicted"/>